<dbReference type="Pfam" id="PF00563">
    <property type="entry name" value="EAL"/>
    <property type="match status" value="1"/>
</dbReference>
<dbReference type="PATRIC" id="fig|33051.3.peg.3188"/>
<dbReference type="Gene3D" id="3.30.70.270">
    <property type="match status" value="1"/>
</dbReference>
<evidence type="ECO:0000313" key="5">
    <source>
        <dbReference type="EMBL" id="KTT69547.1"/>
    </source>
</evidence>
<comment type="caution">
    <text evidence="5">The sequence shown here is derived from an EMBL/GenBank/DDBJ whole genome shotgun (WGS) entry which is preliminary data.</text>
</comment>
<evidence type="ECO:0000259" key="3">
    <source>
        <dbReference type="PROSITE" id="PS50885"/>
    </source>
</evidence>
<feature type="transmembrane region" description="Helical" evidence="1">
    <location>
        <begin position="16"/>
        <end position="37"/>
    </location>
</feature>
<dbReference type="GO" id="GO:0016020">
    <property type="term" value="C:membrane"/>
    <property type="evidence" value="ECO:0007669"/>
    <property type="project" value="InterPro"/>
</dbReference>
<dbReference type="CDD" id="cd01949">
    <property type="entry name" value="GGDEF"/>
    <property type="match status" value="1"/>
</dbReference>
<dbReference type="RefSeq" id="WP_058733505.1">
    <property type="nucleotide sequence ID" value="NZ_LDTD01000065.1"/>
</dbReference>
<protein>
    <submittedName>
        <fullName evidence="5">Diguanylate cyclase</fullName>
    </submittedName>
</protein>
<proteinExistence type="predicted"/>
<dbReference type="SMART" id="SM00052">
    <property type="entry name" value="EAL"/>
    <property type="match status" value="1"/>
</dbReference>
<dbReference type="InterPro" id="IPR029150">
    <property type="entry name" value="dCache_3"/>
</dbReference>
<dbReference type="CDD" id="cd06225">
    <property type="entry name" value="HAMP"/>
    <property type="match status" value="1"/>
</dbReference>
<keyword evidence="1" id="KW-0812">Transmembrane</keyword>
<evidence type="ECO:0000259" key="4">
    <source>
        <dbReference type="PROSITE" id="PS50887"/>
    </source>
</evidence>
<dbReference type="InterPro" id="IPR029787">
    <property type="entry name" value="Nucleotide_cyclase"/>
</dbReference>
<dbReference type="SMART" id="SM00267">
    <property type="entry name" value="GGDEF"/>
    <property type="match status" value="1"/>
</dbReference>
<dbReference type="AlphaFoldDB" id="A0A147HXE0"/>
<dbReference type="PANTHER" id="PTHR44757:SF2">
    <property type="entry name" value="BIOFILM ARCHITECTURE MAINTENANCE PROTEIN MBAA"/>
    <property type="match status" value="1"/>
</dbReference>
<feature type="domain" description="EAL" evidence="2">
    <location>
        <begin position="513"/>
        <end position="763"/>
    </location>
</feature>
<dbReference type="SMART" id="SM00304">
    <property type="entry name" value="HAMP"/>
    <property type="match status" value="1"/>
</dbReference>
<dbReference type="PROSITE" id="PS50883">
    <property type="entry name" value="EAL"/>
    <property type="match status" value="1"/>
</dbReference>
<dbReference type="GO" id="GO:0007165">
    <property type="term" value="P:signal transduction"/>
    <property type="evidence" value="ECO:0007669"/>
    <property type="project" value="InterPro"/>
</dbReference>
<dbReference type="Gene3D" id="3.20.20.450">
    <property type="entry name" value="EAL domain"/>
    <property type="match status" value="1"/>
</dbReference>
<keyword evidence="1" id="KW-0472">Membrane</keyword>
<dbReference type="PROSITE" id="PS50885">
    <property type="entry name" value="HAMP"/>
    <property type="match status" value="1"/>
</dbReference>
<reference evidence="5 6" key="1">
    <citation type="journal article" date="2016" name="Front. Microbiol.">
        <title>Genomic Resource of Rice Seed Associated Bacteria.</title>
        <authorList>
            <person name="Midha S."/>
            <person name="Bansal K."/>
            <person name="Sharma S."/>
            <person name="Kumar N."/>
            <person name="Patil P.P."/>
            <person name="Chaudhry V."/>
            <person name="Patil P.B."/>
        </authorList>
    </citation>
    <scope>NUCLEOTIDE SEQUENCE [LARGE SCALE GENOMIC DNA]</scope>
    <source>
        <strain evidence="5 6">NS319</strain>
    </source>
</reference>
<evidence type="ECO:0000313" key="6">
    <source>
        <dbReference type="Proteomes" id="UP000072867"/>
    </source>
</evidence>
<evidence type="ECO:0000259" key="2">
    <source>
        <dbReference type="PROSITE" id="PS50883"/>
    </source>
</evidence>
<dbReference type="InterPro" id="IPR001633">
    <property type="entry name" value="EAL_dom"/>
</dbReference>
<dbReference type="InterPro" id="IPR035919">
    <property type="entry name" value="EAL_sf"/>
</dbReference>
<dbReference type="Gene3D" id="6.10.340.10">
    <property type="match status" value="1"/>
</dbReference>
<dbReference type="InterPro" id="IPR003660">
    <property type="entry name" value="HAMP_dom"/>
</dbReference>
<feature type="domain" description="HAMP" evidence="3">
    <location>
        <begin position="285"/>
        <end position="336"/>
    </location>
</feature>
<dbReference type="Pfam" id="PF14827">
    <property type="entry name" value="dCache_3"/>
    <property type="match status" value="1"/>
</dbReference>
<dbReference type="InterPro" id="IPR000160">
    <property type="entry name" value="GGDEF_dom"/>
</dbReference>
<dbReference type="Pfam" id="PF00990">
    <property type="entry name" value="GGDEF"/>
    <property type="match status" value="1"/>
</dbReference>
<dbReference type="NCBIfam" id="TIGR00254">
    <property type="entry name" value="GGDEF"/>
    <property type="match status" value="1"/>
</dbReference>
<dbReference type="InterPro" id="IPR052155">
    <property type="entry name" value="Biofilm_reg_signaling"/>
</dbReference>
<dbReference type="EMBL" id="LDTD01000065">
    <property type="protein sequence ID" value="KTT69547.1"/>
    <property type="molecule type" value="Genomic_DNA"/>
</dbReference>
<dbReference type="Pfam" id="PF00672">
    <property type="entry name" value="HAMP"/>
    <property type="match status" value="1"/>
</dbReference>
<accession>A0A147HXE0</accession>
<dbReference type="InterPro" id="IPR043128">
    <property type="entry name" value="Rev_trsase/Diguanyl_cyclase"/>
</dbReference>
<feature type="domain" description="GGDEF" evidence="4">
    <location>
        <begin position="372"/>
        <end position="504"/>
    </location>
</feature>
<gene>
    <name evidence="5" type="ORF">NS319_10085</name>
</gene>
<dbReference type="SUPFAM" id="SSF55073">
    <property type="entry name" value="Nucleotide cyclase"/>
    <property type="match status" value="1"/>
</dbReference>
<dbReference type="PANTHER" id="PTHR44757">
    <property type="entry name" value="DIGUANYLATE CYCLASE DGCP"/>
    <property type="match status" value="1"/>
</dbReference>
<keyword evidence="1" id="KW-1133">Transmembrane helix</keyword>
<organism evidence="5 6">
    <name type="scientific">Sphingomonas sanguinis</name>
    <dbReference type="NCBI Taxonomy" id="33051"/>
    <lineage>
        <taxon>Bacteria</taxon>
        <taxon>Pseudomonadati</taxon>
        <taxon>Pseudomonadota</taxon>
        <taxon>Alphaproteobacteria</taxon>
        <taxon>Sphingomonadales</taxon>
        <taxon>Sphingomonadaceae</taxon>
        <taxon>Sphingomonas</taxon>
    </lineage>
</organism>
<name>A0A147HXE0_9SPHN</name>
<feature type="transmembrane region" description="Helical" evidence="1">
    <location>
        <begin position="263"/>
        <end position="280"/>
    </location>
</feature>
<dbReference type="FunFam" id="3.20.20.450:FF:000001">
    <property type="entry name" value="Cyclic di-GMP phosphodiesterase yahA"/>
    <property type="match status" value="1"/>
</dbReference>
<sequence length="774" mass="83760">MIRLPQFRTLQTRLTVLYGGLFVVGLIVLAVLAQVMIERGARASATDELMTSASVYDRLWDERERSLAGAADVVARDFGFRSAVASNDVATIASALDSLKVRAHVPYAVLVTGDGTVIGNAGQLGTGIVATVQAFGRERRDGVVAKDGLAYRVVTAPILAPNEIGRIAFVVPLDARELHQLERLFAIPINATILIGTDKGAWRIGDVMLPASAERMVATVRTPVGRSYAMVRPLAGPDGSAQIALLLSYPIARAMESYRSIQIGLVIAGVVWLVLIVLGTRRLAGGIAKPIAALDTAARLLENGERHEVEVVSQDEVGRLASSFNRMSLGIKEREQRISHLAFHDGLTDLPNRVFFQQALDQAVARAQRLGEEVAVLCLDLDGFKGVNDTLGHPVGDALLRDVGQLLLRLADGAMVARLGGDEFAIIVGVEAHSERPRRLAQAIVKALAEPWDVVGHTTIIGTSVGIAIFPTDGRDGMTLLKNADLALYRAKADGRGGFRFFEQSLDEAARRRRQIETDLRVAIRSGDLRLHFQPIVAGDNGAIKGFEALLRWPHPQRGYISPADFIPIAEECGLIFQIGEWVMHEACRIAEAWPTHIRIAVNVSPLQFRAKGFSAIVLQALSKSGLAPERLEIEITESVFLDGESNVLQILHMLKSLGVRIALDDFGTGYSSLSYLRSFPFDKIKIDRSFVTNVADDATAAAIVKAIVDLATALKMDTTAEGVEDDRQLAQLRENGCTTLQGYLFSRPVTEVDALNLLSYTGRGKQISGSLAG</sequence>
<evidence type="ECO:0000256" key="1">
    <source>
        <dbReference type="SAM" id="Phobius"/>
    </source>
</evidence>
<dbReference type="SUPFAM" id="SSF141868">
    <property type="entry name" value="EAL domain-like"/>
    <property type="match status" value="1"/>
</dbReference>
<dbReference type="STRING" id="33051.SB4_10105"/>
<dbReference type="CDD" id="cd01948">
    <property type="entry name" value="EAL"/>
    <property type="match status" value="1"/>
</dbReference>
<dbReference type="PROSITE" id="PS50887">
    <property type="entry name" value="GGDEF"/>
    <property type="match status" value="1"/>
</dbReference>
<dbReference type="Proteomes" id="UP000072867">
    <property type="component" value="Unassembled WGS sequence"/>
</dbReference>